<evidence type="ECO:0000256" key="11">
    <source>
        <dbReference type="PIRSR" id="PIRSR000350-2"/>
    </source>
</evidence>
<dbReference type="FunFam" id="3.30.390.30:FF:000001">
    <property type="entry name" value="Dihydrolipoyl dehydrogenase"/>
    <property type="match status" value="1"/>
</dbReference>
<keyword evidence="7 12" id="KW-0520">NAD</keyword>
<keyword evidence="18" id="KW-1185">Reference proteome</keyword>
<feature type="binding site" evidence="12">
    <location>
        <position position="271"/>
    </location>
    <ligand>
        <name>NAD(+)</name>
        <dbReference type="ChEBI" id="CHEBI:57540"/>
    </ligand>
</feature>
<feature type="domain" description="FAD/NAD(P)-binding" evidence="16">
    <location>
        <begin position="4"/>
        <end position="328"/>
    </location>
</feature>
<dbReference type="EMBL" id="CP074694">
    <property type="protein sequence ID" value="QVL31985.1"/>
    <property type="molecule type" value="Genomic_DNA"/>
</dbReference>
<dbReference type="InterPro" id="IPR012999">
    <property type="entry name" value="Pyr_OxRdtase_I_AS"/>
</dbReference>
<dbReference type="InterPro" id="IPR050151">
    <property type="entry name" value="Class-I_Pyr_Nuc-Dis_Oxidored"/>
</dbReference>
<dbReference type="InterPro" id="IPR001100">
    <property type="entry name" value="Pyr_nuc-diS_OxRdtase"/>
</dbReference>
<organism evidence="17 18">
    <name type="scientific">Telmatocola sphagniphila</name>
    <dbReference type="NCBI Taxonomy" id="1123043"/>
    <lineage>
        <taxon>Bacteria</taxon>
        <taxon>Pseudomonadati</taxon>
        <taxon>Planctomycetota</taxon>
        <taxon>Planctomycetia</taxon>
        <taxon>Gemmatales</taxon>
        <taxon>Gemmataceae</taxon>
    </lineage>
</organism>
<keyword evidence="6 14" id="KW-0560">Oxidoreductase</keyword>
<evidence type="ECO:0000256" key="10">
    <source>
        <dbReference type="ARBA" id="ARBA00049187"/>
    </source>
</evidence>
<dbReference type="InterPro" id="IPR004099">
    <property type="entry name" value="Pyr_nucl-diS_OxRdtase_dimer"/>
</dbReference>
<dbReference type="InterPro" id="IPR023753">
    <property type="entry name" value="FAD/NAD-binding_dom"/>
</dbReference>
<evidence type="ECO:0000256" key="5">
    <source>
        <dbReference type="ARBA" id="ARBA00022827"/>
    </source>
</evidence>
<name>A0A8E6B7S9_9BACT</name>
<dbReference type="NCBIfam" id="TIGR01350">
    <property type="entry name" value="lipoamide_DH"/>
    <property type="match status" value="1"/>
</dbReference>
<sequence>METFDLIVIGAGPGGYVAAIRAAQLGMRVACIEKRKTYGGTCLNVGCIPSKALLDSSELYEVTQHKLAKHGIGVSNVTLDLAAMMKRKDHVVKGLTDGVAYLFKKNKVTGFQGSAKLLGSSKVEISHPDGTKRTIIGSKILLATGSEVSQVPSLPFDGQNIISSTEALCLDKVPEHLIVVGGGYIGLEMGSVWLRLGSKVTVLEFLPRILPLTDTEIATMAHKSLAKQGMQFHLETKVTGAKVANGKVTVSAEGKEGPLSFEGDKVLVCVGRRPNIEGLGLAEVGVQYDPKSNKVPVNDHYETNVAGIYAIGDLIAGPMLAHKAQEEGVAVAELMAGKAGHVNYDCIPSVIYIWPEVASVGPTEEQIKESGRQYKVGKFPFAANGRAKAMDEAEGVVKVITDAQTDRLLAVHIFGPRASDMIAEAVTTMEFKGSAEDIARIVHSHPTLSEAMGEAARMAYSGLALHS</sequence>
<evidence type="ECO:0000256" key="7">
    <source>
        <dbReference type="ARBA" id="ARBA00023027"/>
    </source>
</evidence>
<dbReference type="AlphaFoldDB" id="A0A8E6B7S9"/>
<feature type="binding site" evidence="12">
    <location>
        <begin position="144"/>
        <end position="146"/>
    </location>
    <ligand>
        <name>FAD</name>
        <dbReference type="ChEBI" id="CHEBI:57692"/>
    </ligand>
</feature>
<evidence type="ECO:0000256" key="1">
    <source>
        <dbReference type="ARBA" id="ARBA00007532"/>
    </source>
</evidence>
<evidence type="ECO:0000259" key="16">
    <source>
        <dbReference type="Pfam" id="PF07992"/>
    </source>
</evidence>
<dbReference type="KEGG" id="tsph:KIH39_24645"/>
<evidence type="ECO:0000259" key="15">
    <source>
        <dbReference type="Pfam" id="PF02852"/>
    </source>
</evidence>
<feature type="disulfide bond" description="Redox-active" evidence="13">
    <location>
        <begin position="42"/>
        <end position="47"/>
    </location>
</feature>
<dbReference type="FunFam" id="3.50.50.60:FF:000001">
    <property type="entry name" value="Dihydrolipoyl dehydrogenase, mitochondrial"/>
    <property type="match status" value="1"/>
</dbReference>
<reference evidence="17" key="1">
    <citation type="submission" date="2021-05" db="EMBL/GenBank/DDBJ databases">
        <title>Complete genome sequence of the cellulolytic planctomycete Telmatocola sphagniphila SP2T and characterization of the first cellulase from planctomycetes.</title>
        <authorList>
            <person name="Rakitin A.L."/>
            <person name="Beletsky A.V."/>
            <person name="Naumoff D.G."/>
            <person name="Kulichevskaya I.S."/>
            <person name="Mardanov A.V."/>
            <person name="Ravin N.V."/>
            <person name="Dedysh S.N."/>
        </authorList>
    </citation>
    <scope>NUCLEOTIDE SEQUENCE</scope>
    <source>
        <strain evidence="17">SP2T</strain>
    </source>
</reference>
<dbReference type="SUPFAM" id="SSF55424">
    <property type="entry name" value="FAD/NAD-linked reductases, dimerisation (C-terminal) domain"/>
    <property type="match status" value="1"/>
</dbReference>
<keyword evidence="9 14" id="KW-0676">Redox-active center</keyword>
<dbReference type="PRINTS" id="PR00411">
    <property type="entry name" value="PNDRDTASEI"/>
</dbReference>
<protein>
    <recommendedName>
        <fullName evidence="3 14">Dihydrolipoyl dehydrogenase</fullName>
        <ecNumber evidence="2 14">1.8.1.4</ecNumber>
    </recommendedName>
</protein>
<dbReference type="GO" id="GO:0004148">
    <property type="term" value="F:dihydrolipoyl dehydrogenase (NADH) activity"/>
    <property type="evidence" value="ECO:0007669"/>
    <property type="project" value="UniProtKB-EC"/>
</dbReference>
<dbReference type="RefSeq" id="WP_213496515.1">
    <property type="nucleotide sequence ID" value="NZ_CP074694.1"/>
</dbReference>
<dbReference type="Gene3D" id="3.50.50.60">
    <property type="entry name" value="FAD/NAD(P)-binding domain"/>
    <property type="match status" value="2"/>
</dbReference>
<evidence type="ECO:0000256" key="13">
    <source>
        <dbReference type="PIRSR" id="PIRSR000350-4"/>
    </source>
</evidence>
<dbReference type="PANTHER" id="PTHR22912">
    <property type="entry name" value="DISULFIDE OXIDOREDUCTASE"/>
    <property type="match status" value="1"/>
</dbReference>
<dbReference type="InterPro" id="IPR006258">
    <property type="entry name" value="Lipoamide_DH"/>
</dbReference>
<dbReference type="GO" id="GO:0006103">
    <property type="term" value="P:2-oxoglutarate metabolic process"/>
    <property type="evidence" value="ECO:0007669"/>
    <property type="project" value="TreeGrafter"/>
</dbReference>
<feature type="binding site" evidence="12">
    <location>
        <position position="51"/>
    </location>
    <ligand>
        <name>FAD</name>
        <dbReference type="ChEBI" id="CHEBI:57692"/>
    </ligand>
</feature>
<feature type="domain" description="Pyridine nucleotide-disulphide oxidoreductase dimerisation" evidence="15">
    <location>
        <begin position="347"/>
        <end position="456"/>
    </location>
</feature>
<dbReference type="SUPFAM" id="SSF51905">
    <property type="entry name" value="FAD/NAD(P)-binding domain"/>
    <property type="match status" value="1"/>
</dbReference>
<dbReference type="Gene3D" id="3.30.390.30">
    <property type="match status" value="1"/>
</dbReference>
<dbReference type="PRINTS" id="PR00368">
    <property type="entry name" value="FADPNR"/>
</dbReference>
<dbReference type="PANTHER" id="PTHR22912:SF151">
    <property type="entry name" value="DIHYDROLIPOYL DEHYDROGENASE, MITOCHONDRIAL"/>
    <property type="match status" value="1"/>
</dbReference>
<accession>A0A8E6B7S9</accession>
<dbReference type="PROSITE" id="PS00076">
    <property type="entry name" value="PYRIDINE_REDOX_1"/>
    <property type="match status" value="1"/>
</dbReference>
<evidence type="ECO:0000256" key="4">
    <source>
        <dbReference type="ARBA" id="ARBA00022630"/>
    </source>
</evidence>
<keyword evidence="5 12" id="KW-0274">FAD</keyword>
<evidence type="ECO:0000256" key="9">
    <source>
        <dbReference type="ARBA" id="ARBA00023284"/>
    </source>
</evidence>
<dbReference type="InterPro" id="IPR016156">
    <property type="entry name" value="FAD/NAD-linked_Rdtase_dimer_sf"/>
</dbReference>
<proteinExistence type="inferred from homology"/>
<feature type="binding site" evidence="12">
    <location>
        <begin position="181"/>
        <end position="188"/>
    </location>
    <ligand>
        <name>NAD(+)</name>
        <dbReference type="ChEBI" id="CHEBI:57540"/>
    </ligand>
</feature>
<feature type="binding site" evidence="12">
    <location>
        <position position="204"/>
    </location>
    <ligand>
        <name>NAD(+)</name>
        <dbReference type="ChEBI" id="CHEBI:57540"/>
    </ligand>
</feature>
<evidence type="ECO:0000256" key="6">
    <source>
        <dbReference type="ARBA" id="ARBA00023002"/>
    </source>
</evidence>
<dbReference type="Proteomes" id="UP000676194">
    <property type="component" value="Chromosome"/>
</dbReference>
<comment type="cofactor">
    <cofactor evidence="12 14">
        <name>FAD</name>
        <dbReference type="ChEBI" id="CHEBI:57692"/>
    </cofactor>
    <text evidence="12 14">Binds 1 FAD per subunit.</text>
</comment>
<dbReference type="EC" id="1.8.1.4" evidence="2 14"/>
<dbReference type="PIRSF" id="PIRSF000350">
    <property type="entry name" value="Mercury_reductase_MerA"/>
    <property type="match status" value="1"/>
</dbReference>
<dbReference type="GO" id="GO:0050660">
    <property type="term" value="F:flavin adenine dinucleotide binding"/>
    <property type="evidence" value="ECO:0007669"/>
    <property type="project" value="InterPro"/>
</dbReference>
<evidence type="ECO:0000313" key="17">
    <source>
        <dbReference type="EMBL" id="QVL31985.1"/>
    </source>
</evidence>
<gene>
    <name evidence="17" type="primary">lpdA</name>
    <name evidence="17" type="ORF">KIH39_24645</name>
</gene>
<evidence type="ECO:0000256" key="12">
    <source>
        <dbReference type="PIRSR" id="PIRSR000350-3"/>
    </source>
</evidence>
<keyword evidence="4 14" id="KW-0285">Flavoprotein</keyword>
<keyword evidence="12" id="KW-0547">Nucleotide-binding</keyword>
<comment type="similarity">
    <text evidence="1 14">Belongs to the class-I pyridine nucleotide-disulfide oxidoreductase family.</text>
</comment>
<dbReference type="InterPro" id="IPR036188">
    <property type="entry name" value="FAD/NAD-bd_sf"/>
</dbReference>
<feature type="binding site" evidence="12">
    <location>
        <position position="313"/>
    </location>
    <ligand>
        <name>FAD</name>
        <dbReference type="ChEBI" id="CHEBI:57692"/>
    </ligand>
</feature>
<dbReference type="Pfam" id="PF07992">
    <property type="entry name" value="Pyr_redox_2"/>
    <property type="match status" value="1"/>
</dbReference>
<evidence type="ECO:0000256" key="8">
    <source>
        <dbReference type="ARBA" id="ARBA00023157"/>
    </source>
</evidence>
<evidence type="ECO:0000313" key="18">
    <source>
        <dbReference type="Proteomes" id="UP000676194"/>
    </source>
</evidence>
<evidence type="ECO:0000256" key="2">
    <source>
        <dbReference type="ARBA" id="ARBA00012608"/>
    </source>
</evidence>
<comment type="miscellaneous">
    <text evidence="14">The active site is a redox-active disulfide bond.</text>
</comment>
<feature type="active site" description="Proton acceptor" evidence="11">
    <location>
        <position position="445"/>
    </location>
</feature>
<evidence type="ECO:0000256" key="14">
    <source>
        <dbReference type="RuleBase" id="RU003692"/>
    </source>
</evidence>
<keyword evidence="8" id="KW-1015">Disulfide bond</keyword>
<evidence type="ECO:0000256" key="3">
    <source>
        <dbReference type="ARBA" id="ARBA00016961"/>
    </source>
</evidence>
<dbReference type="GO" id="GO:0005737">
    <property type="term" value="C:cytoplasm"/>
    <property type="evidence" value="ECO:0007669"/>
    <property type="project" value="UniProtKB-ARBA"/>
</dbReference>
<dbReference type="Pfam" id="PF02852">
    <property type="entry name" value="Pyr_redox_dim"/>
    <property type="match status" value="1"/>
</dbReference>
<comment type="catalytic activity">
    <reaction evidence="10 14">
        <text>N(6)-[(R)-dihydrolipoyl]-L-lysyl-[protein] + NAD(+) = N(6)-[(R)-lipoyl]-L-lysyl-[protein] + NADH + H(+)</text>
        <dbReference type="Rhea" id="RHEA:15045"/>
        <dbReference type="Rhea" id="RHEA-COMP:10474"/>
        <dbReference type="Rhea" id="RHEA-COMP:10475"/>
        <dbReference type="ChEBI" id="CHEBI:15378"/>
        <dbReference type="ChEBI" id="CHEBI:57540"/>
        <dbReference type="ChEBI" id="CHEBI:57945"/>
        <dbReference type="ChEBI" id="CHEBI:83099"/>
        <dbReference type="ChEBI" id="CHEBI:83100"/>
        <dbReference type="EC" id="1.8.1.4"/>
    </reaction>
</comment>
<feature type="binding site" evidence="12">
    <location>
        <begin position="319"/>
        <end position="322"/>
    </location>
    <ligand>
        <name>FAD</name>
        <dbReference type="ChEBI" id="CHEBI:57692"/>
    </ligand>
</feature>